<feature type="non-terminal residue" evidence="4">
    <location>
        <position position="1"/>
    </location>
</feature>
<comment type="caution">
    <text evidence="4">The sequence shown here is derived from an EMBL/GenBank/DDBJ whole genome shotgun (WGS) entry which is preliminary data.</text>
</comment>
<protein>
    <submittedName>
        <fullName evidence="4">Reverse transcriptase domain-containing protein</fullName>
    </submittedName>
</protein>
<dbReference type="PANTHER" id="PTHR33223:SF11">
    <property type="entry name" value="ELEMENT PROTEIN, PUTATIVE-RELATED"/>
    <property type="match status" value="1"/>
</dbReference>
<dbReference type="Pfam" id="PF13966">
    <property type="entry name" value="zf-RVT"/>
    <property type="match status" value="1"/>
</dbReference>
<dbReference type="AlphaFoldDB" id="A0A699IPD3"/>
<keyword evidence="4" id="KW-0808">Transferase</keyword>
<dbReference type="GO" id="GO:0003964">
    <property type="term" value="F:RNA-directed DNA polymerase activity"/>
    <property type="evidence" value="ECO:0007669"/>
    <property type="project" value="UniProtKB-KW"/>
</dbReference>
<reference evidence="4" key="1">
    <citation type="journal article" date="2019" name="Sci. Rep.">
        <title>Draft genome of Tanacetum cinerariifolium, the natural source of mosquito coil.</title>
        <authorList>
            <person name="Yamashiro T."/>
            <person name="Shiraishi A."/>
            <person name="Satake H."/>
            <person name="Nakayama K."/>
        </authorList>
    </citation>
    <scope>NUCLEOTIDE SEQUENCE</scope>
</reference>
<evidence type="ECO:0000313" key="4">
    <source>
        <dbReference type="EMBL" id="GEZ80713.1"/>
    </source>
</evidence>
<feature type="region of interest" description="Disordered" evidence="1">
    <location>
        <begin position="214"/>
        <end position="269"/>
    </location>
</feature>
<feature type="domain" description="Retrotransposon gag" evidence="2">
    <location>
        <begin position="362"/>
        <end position="451"/>
    </location>
</feature>
<name>A0A699IPD3_TANCI</name>
<accession>A0A699IPD3</accession>
<feature type="region of interest" description="Disordered" evidence="1">
    <location>
        <begin position="146"/>
        <end position="167"/>
    </location>
</feature>
<dbReference type="Pfam" id="PF03732">
    <property type="entry name" value="Retrotrans_gag"/>
    <property type="match status" value="1"/>
</dbReference>
<proteinExistence type="predicted"/>
<feature type="domain" description="Reverse transcriptase zinc-binding" evidence="3">
    <location>
        <begin position="2"/>
        <end position="43"/>
    </location>
</feature>
<evidence type="ECO:0000256" key="1">
    <source>
        <dbReference type="SAM" id="MobiDB-lite"/>
    </source>
</evidence>
<feature type="compositionally biased region" description="Basic residues" evidence="1">
    <location>
        <begin position="228"/>
        <end position="238"/>
    </location>
</feature>
<evidence type="ECO:0000259" key="2">
    <source>
        <dbReference type="Pfam" id="PF03732"/>
    </source>
</evidence>
<dbReference type="InterPro" id="IPR005162">
    <property type="entry name" value="Retrotrans_gag_dom"/>
</dbReference>
<feature type="region of interest" description="Disordered" evidence="1">
    <location>
        <begin position="293"/>
        <end position="338"/>
    </location>
</feature>
<dbReference type="PANTHER" id="PTHR33223">
    <property type="entry name" value="CCHC-TYPE DOMAIN-CONTAINING PROTEIN"/>
    <property type="match status" value="1"/>
</dbReference>
<keyword evidence="4" id="KW-0548">Nucleotidyltransferase</keyword>
<feature type="compositionally biased region" description="Polar residues" evidence="1">
    <location>
        <begin position="214"/>
        <end position="223"/>
    </location>
</feature>
<evidence type="ECO:0000259" key="3">
    <source>
        <dbReference type="Pfam" id="PF13966"/>
    </source>
</evidence>
<organism evidence="4">
    <name type="scientific">Tanacetum cinerariifolium</name>
    <name type="common">Dalmatian daisy</name>
    <name type="synonym">Chrysanthemum cinerariifolium</name>
    <dbReference type="NCBI Taxonomy" id="118510"/>
    <lineage>
        <taxon>Eukaryota</taxon>
        <taxon>Viridiplantae</taxon>
        <taxon>Streptophyta</taxon>
        <taxon>Embryophyta</taxon>
        <taxon>Tracheophyta</taxon>
        <taxon>Spermatophyta</taxon>
        <taxon>Magnoliopsida</taxon>
        <taxon>eudicotyledons</taxon>
        <taxon>Gunneridae</taxon>
        <taxon>Pentapetalae</taxon>
        <taxon>asterids</taxon>
        <taxon>campanulids</taxon>
        <taxon>Asterales</taxon>
        <taxon>Asteraceae</taxon>
        <taxon>Asteroideae</taxon>
        <taxon>Anthemideae</taxon>
        <taxon>Anthemidinae</taxon>
        <taxon>Tanacetum</taxon>
    </lineage>
</organism>
<dbReference type="InterPro" id="IPR026960">
    <property type="entry name" value="RVT-Znf"/>
</dbReference>
<dbReference type="EMBL" id="BKCJ010326232">
    <property type="protein sequence ID" value="GEZ80713.1"/>
    <property type="molecule type" value="Genomic_DNA"/>
</dbReference>
<sequence>EIVTQERMEKWYPSRVFKCSLCKKEPDSHDHLFFNCEYAQKVWKKICNMARIKFKVDTSVNLVESLSSNQNKRNVREANDLTDIMIEELIAKTMSIAVKNSNNVIAAESIWNVSWSVMMEMDGDMKKVKLWIIVEKEAHPTYVRRAKNDRERKRTNSTRPSRHASDAALREYCDKNYNRLLPIIAEKFNQEKKRNEKLKEVKAQLNFKERSETSQYFESMTMNTREHERRHRSRRSCSPRHTPSVSSRIRRDRSRSSRQNSREGGVFKRLENRGKSVYARSDIYNRYPYPKYTAARSESDDSGGGHWKSRSKKQKSSGDEDDLSQPWPRKTYDGSEDPEDHLKIFQAAAKTERWAMPTWCHMFNSMLTGNARVWFDDLLAKSIDSYNDLKKTFLENYLQQKKCIKDPLEIHNIKQRDGESMDDFVKRYKLERRDVKGAPECMRISGFVHGITNRELIKRLHDKIPKTVDEMMRVTTSFLGGEVAALNHEQKKSFPP</sequence>
<keyword evidence="4" id="KW-0695">RNA-directed DNA polymerase</keyword>
<gene>
    <name evidence="4" type="ORF">Tci_552686</name>
</gene>